<feature type="compositionally biased region" description="Acidic residues" evidence="1">
    <location>
        <begin position="45"/>
        <end position="57"/>
    </location>
</feature>
<keyword evidence="3" id="KW-1185">Reference proteome</keyword>
<evidence type="ECO:0000313" key="2">
    <source>
        <dbReference type="EMBL" id="MDR7267827.1"/>
    </source>
</evidence>
<name>A0ABU1YG56_ROSSA</name>
<feature type="compositionally biased region" description="Polar residues" evidence="1">
    <location>
        <begin position="9"/>
        <end position="40"/>
    </location>
</feature>
<organism evidence="2 3">
    <name type="scientific">Roseateles saccharophilus</name>
    <name type="common">Pseudomonas saccharophila</name>
    <dbReference type="NCBI Taxonomy" id="304"/>
    <lineage>
        <taxon>Bacteria</taxon>
        <taxon>Pseudomonadati</taxon>
        <taxon>Pseudomonadota</taxon>
        <taxon>Betaproteobacteria</taxon>
        <taxon>Burkholderiales</taxon>
        <taxon>Sphaerotilaceae</taxon>
        <taxon>Roseateles</taxon>
    </lineage>
</organism>
<reference evidence="2 3" key="1">
    <citation type="submission" date="2023-07" db="EMBL/GenBank/DDBJ databases">
        <title>Sorghum-associated microbial communities from plants grown in Nebraska, USA.</title>
        <authorList>
            <person name="Schachtman D."/>
        </authorList>
    </citation>
    <scope>NUCLEOTIDE SEQUENCE [LARGE SCALE GENOMIC DNA]</scope>
    <source>
        <strain evidence="2 3">BE314</strain>
    </source>
</reference>
<accession>A0ABU1YG56</accession>
<protein>
    <submittedName>
        <fullName evidence="2">Uncharacterized protein</fullName>
    </submittedName>
</protein>
<feature type="region of interest" description="Disordered" evidence="1">
    <location>
        <begin position="1"/>
        <end position="71"/>
    </location>
</feature>
<dbReference type="RefSeq" id="WP_310260287.1">
    <property type="nucleotide sequence ID" value="NZ_JAVDXU010000001.1"/>
</dbReference>
<evidence type="ECO:0000313" key="3">
    <source>
        <dbReference type="Proteomes" id="UP001180453"/>
    </source>
</evidence>
<dbReference type="Proteomes" id="UP001180453">
    <property type="component" value="Unassembled WGS sequence"/>
</dbReference>
<evidence type="ECO:0000256" key="1">
    <source>
        <dbReference type="SAM" id="MobiDB-lite"/>
    </source>
</evidence>
<dbReference type="EMBL" id="JAVDXU010000001">
    <property type="protein sequence ID" value="MDR7267827.1"/>
    <property type="molecule type" value="Genomic_DNA"/>
</dbReference>
<gene>
    <name evidence="2" type="ORF">J2X20_000456</name>
</gene>
<proteinExistence type="predicted"/>
<comment type="caution">
    <text evidence="2">The sequence shown here is derived from an EMBL/GenBank/DDBJ whole genome shotgun (WGS) entry which is preliminary data.</text>
</comment>
<sequence>MLDRPLVRTQCNEQTSGQPNREQQSTSHVGNELAKTNGTPHSHGDEDEPLPPDDEREDQVGDLPSAPGSMQAETFRRVNQLPIADQGGVMDLQVRALARKPAITLRLNGEGEADGFPLIGQTADRTTMAALISSLAFGAMILRRITWFGRCS</sequence>